<evidence type="ECO:0000313" key="6">
    <source>
        <dbReference type="EMBL" id="TCC62043.1"/>
    </source>
</evidence>
<dbReference type="GO" id="GO:0016787">
    <property type="term" value="F:hydrolase activity"/>
    <property type="evidence" value="ECO:0007669"/>
    <property type="project" value="UniProtKB-KW"/>
</dbReference>
<reference evidence="6 7" key="1">
    <citation type="submission" date="2019-02" db="EMBL/GenBank/DDBJ databases">
        <title>Kribbella capetownensis sp. nov. and Kribbella speibonae sp. nov., isolated from soil.</title>
        <authorList>
            <person name="Curtis S.M."/>
            <person name="Norton I."/>
            <person name="Everest G.J."/>
            <person name="Meyers P.R."/>
        </authorList>
    </citation>
    <scope>NUCLEOTIDE SEQUENCE [LARGE SCALE GENOMIC DNA]</scope>
    <source>
        <strain evidence="6 7">NRRL B-24813</strain>
    </source>
</reference>
<dbReference type="EMBL" id="SJKB01000004">
    <property type="protein sequence ID" value="TCC62043.1"/>
    <property type="molecule type" value="Genomic_DNA"/>
</dbReference>
<dbReference type="OrthoDB" id="9764897at2"/>
<evidence type="ECO:0000256" key="2">
    <source>
        <dbReference type="ARBA" id="ARBA00005582"/>
    </source>
</evidence>
<comment type="cofactor">
    <cofactor evidence="1">
        <name>Mg(2+)</name>
        <dbReference type="ChEBI" id="CHEBI:18420"/>
    </cofactor>
</comment>
<dbReference type="PROSITE" id="PS00893">
    <property type="entry name" value="NUDIX_BOX"/>
    <property type="match status" value="1"/>
</dbReference>
<name>A0A4R0KMN8_9ACTN</name>
<keyword evidence="7" id="KW-1185">Reference proteome</keyword>
<dbReference type="AlphaFoldDB" id="A0A4R0KMN8"/>
<gene>
    <name evidence="6" type="ORF">E0H73_15085</name>
</gene>
<dbReference type="SUPFAM" id="SSF55811">
    <property type="entry name" value="Nudix"/>
    <property type="match status" value="1"/>
</dbReference>
<dbReference type="Pfam" id="PF00293">
    <property type="entry name" value="NUDIX"/>
    <property type="match status" value="1"/>
</dbReference>
<comment type="similarity">
    <text evidence="2 4">Belongs to the Nudix hydrolase family.</text>
</comment>
<dbReference type="InterPro" id="IPR020476">
    <property type="entry name" value="Nudix_hydrolase"/>
</dbReference>
<dbReference type="InterPro" id="IPR015797">
    <property type="entry name" value="NUDIX_hydrolase-like_dom_sf"/>
</dbReference>
<keyword evidence="3 4" id="KW-0378">Hydrolase</keyword>
<dbReference type="InterPro" id="IPR000086">
    <property type="entry name" value="NUDIX_hydrolase_dom"/>
</dbReference>
<protein>
    <submittedName>
        <fullName evidence="6">NUDIX hydrolase</fullName>
    </submittedName>
</protein>
<accession>A0A4R0KMN8</accession>
<dbReference type="PANTHER" id="PTHR43046">
    <property type="entry name" value="GDP-MANNOSE MANNOSYL HYDROLASE"/>
    <property type="match status" value="1"/>
</dbReference>
<dbReference type="Proteomes" id="UP000291144">
    <property type="component" value="Unassembled WGS sequence"/>
</dbReference>
<evidence type="ECO:0000256" key="1">
    <source>
        <dbReference type="ARBA" id="ARBA00001946"/>
    </source>
</evidence>
<dbReference type="InterPro" id="IPR020084">
    <property type="entry name" value="NUDIX_hydrolase_CS"/>
</dbReference>
<evidence type="ECO:0000259" key="5">
    <source>
        <dbReference type="PROSITE" id="PS51462"/>
    </source>
</evidence>
<dbReference type="PRINTS" id="PR00502">
    <property type="entry name" value="NUDIXFAMILY"/>
</dbReference>
<feature type="domain" description="Nudix hydrolase" evidence="5">
    <location>
        <begin position="2"/>
        <end position="128"/>
    </location>
</feature>
<comment type="caution">
    <text evidence="6">The sequence shown here is derived from an EMBL/GenBank/DDBJ whole genome shotgun (WGS) entry which is preliminary data.</text>
</comment>
<dbReference type="PROSITE" id="PS51462">
    <property type="entry name" value="NUDIX"/>
    <property type="match status" value="1"/>
</dbReference>
<evidence type="ECO:0000256" key="3">
    <source>
        <dbReference type="ARBA" id="ARBA00022801"/>
    </source>
</evidence>
<organism evidence="6 7">
    <name type="scientific">Kribbella pittospori</name>
    <dbReference type="NCBI Taxonomy" id="722689"/>
    <lineage>
        <taxon>Bacteria</taxon>
        <taxon>Bacillati</taxon>
        <taxon>Actinomycetota</taxon>
        <taxon>Actinomycetes</taxon>
        <taxon>Propionibacteriales</taxon>
        <taxon>Kribbellaceae</taxon>
        <taxon>Kribbella</taxon>
    </lineage>
</organism>
<sequence length="130" mass="14251">MPQHEAIVAVLRQADQVLVIRRGPGARMPGYWAPLSGTLEPGESQEDALVREVQEEVGLAVTPLAKVWESTAAGGDYVLHWWTADASAGEVTADPREVSETRWVTPAEFLALQPIFAGDREFFAEVLPRL</sequence>
<dbReference type="PANTHER" id="PTHR43046:SF14">
    <property type="entry name" value="MUTT_NUDIX FAMILY PROTEIN"/>
    <property type="match status" value="1"/>
</dbReference>
<evidence type="ECO:0000313" key="7">
    <source>
        <dbReference type="Proteomes" id="UP000291144"/>
    </source>
</evidence>
<evidence type="ECO:0000256" key="4">
    <source>
        <dbReference type="RuleBase" id="RU003476"/>
    </source>
</evidence>
<dbReference type="Gene3D" id="3.90.79.10">
    <property type="entry name" value="Nucleoside Triphosphate Pyrophosphohydrolase"/>
    <property type="match status" value="1"/>
</dbReference>
<dbReference type="RefSeq" id="WP_131355587.1">
    <property type="nucleotide sequence ID" value="NZ_SJKB01000004.1"/>
</dbReference>
<proteinExistence type="inferred from homology"/>